<organism evidence="4 5">
    <name type="scientific">Pristionchus mayeri</name>
    <dbReference type="NCBI Taxonomy" id="1317129"/>
    <lineage>
        <taxon>Eukaryota</taxon>
        <taxon>Metazoa</taxon>
        <taxon>Ecdysozoa</taxon>
        <taxon>Nematoda</taxon>
        <taxon>Chromadorea</taxon>
        <taxon>Rhabditida</taxon>
        <taxon>Rhabditina</taxon>
        <taxon>Diplogasteromorpha</taxon>
        <taxon>Diplogasteroidea</taxon>
        <taxon>Neodiplogasteridae</taxon>
        <taxon>Pristionchus</taxon>
    </lineage>
</organism>
<dbReference type="PROSITE" id="PS50966">
    <property type="entry name" value="ZF_SWIM"/>
    <property type="match status" value="1"/>
</dbReference>
<feature type="region of interest" description="Disordered" evidence="2">
    <location>
        <begin position="94"/>
        <end position="121"/>
    </location>
</feature>
<dbReference type="Pfam" id="PF25572">
    <property type="entry name" value="TPR_ZSWIM8"/>
    <property type="match status" value="1"/>
</dbReference>
<evidence type="ECO:0000256" key="1">
    <source>
        <dbReference type="PROSITE-ProRule" id="PRU00325"/>
    </source>
</evidence>
<dbReference type="EMBL" id="BTRK01000004">
    <property type="protein sequence ID" value="GMR47919.1"/>
    <property type="molecule type" value="Genomic_DNA"/>
</dbReference>
<feature type="region of interest" description="Disordered" evidence="2">
    <location>
        <begin position="1"/>
        <end position="70"/>
    </location>
</feature>
<evidence type="ECO:0000313" key="5">
    <source>
        <dbReference type="Proteomes" id="UP001328107"/>
    </source>
</evidence>
<dbReference type="GO" id="GO:0031462">
    <property type="term" value="C:Cul2-RING ubiquitin ligase complex"/>
    <property type="evidence" value="ECO:0007669"/>
    <property type="project" value="TreeGrafter"/>
</dbReference>
<feature type="compositionally biased region" description="Basic residues" evidence="2">
    <location>
        <begin position="695"/>
        <end position="714"/>
    </location>
</feature>
<feature type="compositionally biased region" description="Basic and acidic residues" evidence="2">
    <location>
        <begin position="41"/>
        <end position="61"/>
    </location>
</feature>
<dbReference type="GO" id="GO:0008270">
    <property type="term" value="F:zinc ion binding"/>
    <property type="evidence" value="ECO:0007669"/>
    <property type="project" value="UniProtKB-KW"/>
</dbReference>
<dbReference type="InterPro" id="IPR057945">
    <property type="entry name" value="TPR_ZSWIM8"/>
</dbReference>
<reference evidence="5" key="1">
    <citation type="submission" date="2022-10" db="EMBL/GenBank/DDBJ databases">
        <title>Genome assembly of Pristionchus species.</title>
        <authorList>
            <person name="Yoshida K."/>
            <person name="Sommer R.J."/>
        </authorList>
    </citation>
    <scope>NUCLEOTIDE SEQUENCE [LARGE SCALE GENOMIC DNA]</scope>
    <source>
        <strain evidence="5">RS5460</strain>
    </source>
</reference>
<feature type="region of interest" description="Disordered" evidence="2">
    <location>
        <begin position="1126"/>
        <end position="1149"/>
    </location>
</feature>
<evidence type="ECO:0000313" key="4">
    <source>
        <dbReference type="EMBL" id="GMR47919.1"/>
    </source>
</evidence>
<sequence length="1149" mass="128455">MDAEDWMVGGIDGERERDNYSYEDSEQFDEDDICSMGTDEGGTRREDWDGWEGQGERREDPPLDDLPSTSGLNAVGGAAIILAHSLHNDSPVTRAEGRAASAASSHTLTPSMGRTKTEKNDTSAVPSLYNIALKGCARHLTFYALEDCYNHARLYRYTLPHGEEGERLKNMRQLHNETHSIPHTILQSILECCFPEGDDDIRLYCCLANGSVDEFNRGHSLYKSGSVENVMQIGFLLTADVYPCSNSTPLSPSLPFYGDDVIGARRTERRTGEGGKGRDEGRRVSNAVPYKVSLGIDRCRVVSCECECGVIGWCHHMVAVCLFRIHQKKEVEYRGTMWESINELDLRMCRKFSQWLVNELPRKFIPVAQRLLDGLKDKDTVIFQSQGAPDPTDGGHEAISRWFMSGELNEKVASSLYKFCQPSPTVHCDVNLLSTPPAIASDWSLLLQPLKSKKPEGIWNLLSIARALFKKRDANAASLLHVITDQVLASTHVLIWWLITSLEQSGLWTHTSERKSNPLLNNYEVPQLCGAALCEEIVSLWRVAALNPAMKTYERRKLASIIQHYHKTAVERLFKLIDSMGGRGKGMETHNNIFSLLISTTVNENRIALSTETIKFTEDSFPAFFPALQACHMQWTPSELLSLPPDATFSLDSSVSPHLPQTHGVLRRPYTVASMNTHNNAHYYGYGMTETCGSNKKKKKSKKKKGSSKKISRPHRVETLEQFDLDELESAESGQESDMAGPSSGSKKGRSSSYHDDLDHLFAAAHSPLDGMELKLARCEALFSHGHTAASAVRAAELVTSLRASLSTHAKEWMNLTESGYFSPMAISSQSFQQGSVCPSRVFSMGVHSSHYLPSHPPSYGGVAPFSRRKFPRGSLPEGASVPPLLPPLELPDRRLHSLSKATCAIVERAILLSKQLGSYPIHRHSVFRLLVEVLGMTRGAMSTNQLQVKLFHLETEVLSVLDRMDFDAEELKVIREEASSLARMDLRSLQRPERGIPPVSLALFLFNSLLIKDNLLLREEDENVGVGASLFVLGARHPYPETIFPMLGECLRRQKGDLALRLMKKYKDDSHKLGLVLDRLLDASQHRMYKYHKSNGVYFLERDPILGPVIERGEKPTMAASLSYLLKKKEEGREDGNGGEEERERERE</sequence>
<dbReference type="AlphaFoldDB" id="A0AAN5CPB1"/>
<proteinExistence type="predicted"/>
<evidence type="ECO:0000259" key="3">
    <source>
        <dbReference type="PROSITE" id="PS50966"/>
    </source>
</evidence>
<feature type="compositionally biased region" description="Acidic residues" evidence="2">
    <location>
        <begin position="21"/>
        <end position="33"/>
    </location>
</feature>
<evidence type="ECO:0000256" key="2">
    <source>
        <dbReference type="SAM" id="MobiDB-lite"/>
    </source>
</evidence>
<keyword evidence="1" id="KW-0863">Zinc-finger</keyword>
<dbReference type="Proteomes" id="UP001328107">
    <property type="component" value="Unassembled WGS sequence"/>
</dbReference>
<dbReference type="PANTHER" id="PTHR22619:SF1">
    <property type="entry name" value="ZINC FINGER SWIM DOMAIN-CONTAINING PROTEIN 8"/>
    <property type="match status" value="1"/>
</dbReference>
<feature type="domain" description="SWIM-type" evidence="3">
    <location>
        <begin position="290"/>
        <end position="325"/>
    </location>
</feature>
<feature type="compositionally biased region" description="Basic and acidic residues" evidence="2">
    <location>
        <begin position="1128"/>
        <end position="1149"/>
    </location>
</feature>
<feature type="compositionally biased region" description="Acidic residues" evidence="2">
    <location>
        <begin position="721"/>
        <end position="730"/>
    </location>
</feature>
<keyword evidence="1" id="KW-0862">Zinc</keyword>
<gene>
    <name evidence="4" type="ORF">PMAYCL1PPCAC_18114</name>
</gene>
<feature type="non-terminal residue" evidence="4">
    <location>
        <position position="1149"/>
    </location>
</feature>
<protein>
    <recommendedName>
        <fullName evidence="3">SWIM-type domain-containing protein</fullName>
    </recommendedName>
</protein>
<accession>A0AAN5CPB1</accession>
<keyword evidence="1" id="KW-0479">Metal-binding</keyword>
<comment type="caution">
    <text evidence="4">The sequence shown here is derived from an EMBL/GenBank/DDBJ whole genome shotgun (WGS) entry which is preliminary data.</text>
</comment>
<keyword evidence="5" id="KW-1185">Reference proteome</keyword>
<name>A0AAN5CPB1_9BILA</name>
<feature type="region of interest" description="Disordered" evidence="2">
    <location>
        <begin position="692"/>
        <end position="752"/>
    </location>
</feature>
<dbReference type="InterPro" id="IPR007527">
    <property type="entry name" value="Znf_SWIM"/>
</dbReference>
<dbReference type="PANTHER" id="PTHR22619">
    <property type="entry name" value="ZINC FINGER SWIM DOMAIN CONTAINING PROTEIN 4, 5, 6"/>
    <property type="match status" value="1"/>
</dbReference>